<evidence type="ECO:0000256" key="2">
    <source>
        <dbReference type="SAM" id="SignalP"/>
    </source>
</evidence>
<keyword evidence="4" id="KW-1185">Reference proteome</keyword>
<dbReference type="KEGG" id="pno:SNOG_12214"/>
<protein>
    <recommendedName>
        <fullName evidence="5">Secreted protein</fullName>
    </recommendedName>
</protein>
<dbReference type="RefSeq" id="XP_001802440.1">
    <property type="nucleotide sequence ID" value="XM_001802388.1"/>
</dbReference>
<dbReference type="EMBL" id="CP069034">
    <property type="protein sequence ID" value="QRD01572.1"/>
    <property type="molecule type" value="Genomic_DNA"/>
</dbReference>
<proteinExistence type="predicted"/>
<evidence type="ECO:0000313" key="4">
    <source>
        <dbReference type="Proteomes" id="UP000663193"/>
    </source>
</evidence>
<dbReference type="Proteomes" id="UP000663193">
    <property type="component" value="Chromosome 12"/>
</dbReference>
<evidence type="ECO:0008006" key="5">
    <source>
        <dbReference type="Google" id="ProtNLM"/>
    </source>
</evidence>
<dbReference type="VEuPathDB" id="FungiDB:JI435_122140"/>
<feature type="region of interest" description="Disordered" evidence="1">
    <location>
        <begin position="29"/>
        <end position="69"/>
    </location>
</feature>
<reference evidence="4" key="1">
    <citation type="journal article" date="2021" name="BMC Genomics">
        <title>Chromosome-level genome assembly and manually-curated proteome of model necrotroph Parastagonospora nodorum Sn15 reveals a genome-wide trove of candidate effector homologs, and redundancy of virulence-related functions within an accessory chromosome.</title>
        <authorList>
            <person name="Bertazzoni S."/>
            <person name="Jones D.A.B."/>
            <person name="Phan H.T."/>
            <person name="Tan K.-C."/>
            <person name="Hane J.K."/>
        </authorList>
    </citation>
    <scope>NUCLEOTIDE SEQUENCE [LARGE SCALE GENOMIC DNA]</scope>
    <source>
        <strain evidence="4">SN15 / ATCC MYA-4574 / FGSC 10173)</strain>
    </source>
</reference>
<evidence type="ECO:0000313" key="3">
    <source>
        <dbReference type="EMBL" id="QRD01572.1"/>
    </source>
</evidence>
<feature type="chain" id="PRO_5034121631" description="Secreted protein" evidence="2">
    <location>
        <begin position="22"/>
        <end position="137"/>
    </location>
</feature>
<dbReference type="AlphaFoldDB" id="A0A7U2FAF5"/>
<sequence>MRRNQWCTAACSLVALLQSLAIDTPEAIHSRRRDPTARAVVPSALRRKPSRPTSATPVKRPLTRSRSSLPLIVRQPLTAAVQRLCPFAVSSPTRPRRRRTDTAARLGSPQRAHFPLVPGPVPDLRIRRQYADTWDRG</sequence>
<organism evidence="3 4">
    <name type="scientific">Phaeosphaeria nodorum (strain SN15 / ATCC MYA-4574 / FGSC 10173)</name>
    <name type="common">Glume blotch fungus</name>
    <name type="synonym">Parastagonospora nodorum</name>
    <dbReference type="NCBI Taxonomy" id="321614"/>
    <lineage>
        <taxon>Eukaryota</taxon>
        <taxon>Fungi</taxon>
        <taxon>Dikarya</taxon>
        <taxon>Ascomycota</taxon>
        <taxon>Pezizomycotina</taxon>
        <taxon>Dothideomycetes</taxon>
        <taxon>Pleosporomycetidae</taxon>
        <taxon>Pleosporales</taxon>
        <taxon>Pleosporineae</taxon>
        <taxon>Phaeosphaeriaceae</taxon>
        <taxon>Parastagonospora</taxon>
    </lineage>
</organism>
<keyword evidence="2" id="KW-0732">Signal</keyword>
<evidence type="ECO:0000256" key="1">
    <source>
        <dbReference type="SAM" id="MobiDB-lite"/>
    </source>
</evidence>
<feature type="signal peptide" evidence="2">
    <location>
        <begin position="1"/>
        <end position="21"/>
    </location>
</feature>
<accession>A0A7U2FAF5</accession>
<name>A0A7U2FAF5_PHANO</name>
<feature type="region of interest" description="Disordered" evidence="1">
    <location>
        <begin position="89"/>
        <end position="114"/>
    </location>
</feature>
<gene>
    <name evidence="3" type="ORF">JI435_122140</name>
</gene>